<dbReference type="AlphaFoldDB" id="A0A0A9B2K6"/>
<protein>
    <submittedName>
        <fullName evidence="1">Uncharacterized protein</fullName>
    </submittedName>
</protein>
<dbReference type="EMBL" id="GBRH01239676">
    <property type="protein sequence ID" value="JAD58219.1"/>
    <property type="molecule type" value="Transcribed_RNA"/>
</dbReference>
<sequence length="24" mass="2866">MQLIISIKVFHPIASDVHLEKFWN</sequence>
<proteinExistence type="predicted"/>
<evidence type="ECO:0000313" key="1">
    <source>
        <dbReference type="EMBL" id="JAD58219.1"/>
    </source>
</evidence>
<accession>A0A0A9B2K6</accession>
<reference evidence="1" key="2">
    <citation type="journal article" date="2015" name="Data Brief">
        <title>Shoot transcriptome of the giant reed, Arundo donax.</title>
        <authorList>
            <person name="Barrero R.A."/>
            <person name="Guerrero F.D."/>
            <person name="Moolhuijzen P."/>
            <person name="Goolsby J.A."/>
            <person name="Tidwell J."/>
            <person name="Bellgard S.E."/>
            <person name="Bellgard M.I."/>
        </authorList>
    </citation>
    <scope>NUCLEOTIDE SEQUENCE</scope>
    <source>
        <tissue evidence="1">Shoot tissue taken approximately 20 cm above the soil surface</tissue>
    </source>
</reference>
<name>A0A0A9B2K6_ARUDO</name>
<organism evidence="1">
    <name type="scientific">Arundo donax</name>
    <name type="common">Giant reed</name>
    <name type="synonym">Donax arundinaceus</name>
    <dbReference type="NCBI Taxonomy" id="35708"/>
    <lineage>
        <taxon>Eukaryota</taxon>
        <taxon>Viridiplantae</taxon>
        <taxon>Streptophyta</taxon>
        <taxon>Embryophyta</taxon>
        <taxon>Tracheophyta</taxon>
        <taxon>Spermatophyta</taxon>
        <taxon>Magnoliopsida</taxon>
        <taxon>Liliopsida</taxon>
        <taxon>Poales</taxon>
        <taxon>Poaceae</taxon>
        <taxon>PACMAD clade</taxon>
        <taxon>Arundinoideae</taxon>
        <taxon>Arundineae</taxon>
        <taxon>Arundo</taxon>
    </lineage>
</organism>
<reference evidence="1" key="1">
    <citation type="submission" date="2014-09" db="EMBL/GenBank/DDBJ databases">
        <authorList>
            <person name="Magalhaes I.L.F."/>
            <person name="Oliveira U."/>
            <person name="Santos F.R."/>
            <person name="Vidigal T.H.D.A."/>
            <person name="Brescovit A.D."/>
            <person name="Santos A.J."/>
        </authorList>
    </citation>
    <scope>NUCLEOTIDE SEQUENCE</scope>
    <source>
        <tissue evidence="1">Shoot tissue taken approximately 20 cm above the soil surface</tissue>
    </source>
</reference>